<dbReference type="InterPro" id="IPR043473">
    <property type="entry name" value="S2_sf_CoV"/>
</dbReference>
<feature type="disulfide bond" evidence="29">
    <location>
        <begin position="666"/>
        <end position="698"/>
    </location>
</feature>
<feature type="region of interest" description="Heptad repeat 1" evidence="21">
    <location>
        <begin position="975"/>
        <end position="1025"/>
    </location>
</feature>
<feature type="glycosylation site" description="N-linked (GlcNAc...) asparagine" evidence="29">
    <location>
        <position position="151"/>
    </location>
</feature>
<dbReference type="InterPro" id="IPR044337">
    <property type="entry name" value="Spike_S1_N_MERS-CoV-like"/>
</dbReference>
<evidence type="ECO:0000256" key="16">
    <source>
        <dbReference type="ARBA" id="ARBA00023139"/>
    </source>
</evidence>
<evidence type="ECO:0000256" key="9">
    <source>
        <dbReference type="ARBA" id="ARBA00022844"/>
    </source>
</evidence>
<dbReference type="CDD" id="cd22379">
    <property type="entry name" value="MERS-CoV-like_Spike_SD1-2_S1-S2_S2"/>
    <property type="match status" value="1"/>
</dbReference>
<evidence type="ECO:0000256" key="19">
    <source>
        <dbReference type="ARBA" id="ARBA00023288"/>
    </source>
</evidence>
<dbReference type="GO" id="GO:0020002">
    <property type="term" value="C:host cell plasma membrane"/>
    <property type="evidence" value="ECO:0007669"/>
    <property type="project" value="UniProtKB-SubCell"/>
</dbReference>
<proteinExistence type="evidence at protein level"/>
<dbReference type="GO" id="GO:0046813">
    <property type="term" value="P:receptor-mediated virion attachment to host cell"/>
    <property type="evidence" value="ECO:0007669"/>
    <property type="project" value="UniProtKB-UniRule"/>
</dbReference>
<feature type="disulfide bond" evidence="29">
    <location>
        <begin position="590"/>
        <end position="641"/>
    </location>
</feature>
<dbReference type="Pfam" id="PF09408">
    <property type="entry name" value="bCoV_S1_RBD"/>
    <property type="match status" value="1"/>
</dbReference>
<feature type="disulfide bond" evidence="29">
    <location>
        <begin position="177"/>
        <end position="225"/>
    </location>
</feature>
<dbReference type="Gene3D" id="3.30.70.1840">
    <property type="match status" value="1"/>
</dbReference>
<comment type="subcellular location">
    <subcellularLocation>
        <location evidence="21">Virion membrane</location>
        <topology evidence="21">Single-pass type I membrane protein</topology>
    </subcellularLocation>
    <subcellularLocation>
        <location evidence="21">Host endoplasmic reticulum-Golgi intermediate compartment membrane</location>
        <topology evidence="21">Single-pass type I membrane protein</topology>
    </subcellularLocation>
    <subcellularLocation>
        <location evidence="21">Host cell membrane</location>
        <topology evidence="21">Single-pass type I membrane protein</topology>
    </subcellularLocation>
    <text evidence="21">Accumulates in the endoplasmic reticulum-Golgi intermediate compartment, where it participates in virus particle assembly. Some S oligomers are transported to the host plasma membrane, where they may mediate cell-cell fusion.</text>
</comment>
<comment type="caution">
    <text evidence="21">Lacks conserved residue(s) required for the propagation of feature annotation.</text>
</comment>
<feature type="chain" id="PRO_5029072138" description="Spike protein S2" evidence="21">
    <location>
        <begin position="729"/>
        <end position="1330"/>
    </location>
</feature>
<evidence type="ECO:0000256" key="12">
    <source>
        <dbReference type="ARBA" id="ARBA00022989"/>
    </source>
</evidence>
<keyword evidence="11 21" id="KW-0261">Viral envelope protein</keyword>
<dbReference type="Gene3D" id="2.60.120.960">
    <property type="entry name" value="Spike glycoprotein, N-terminal domain"/>
    <property type="match status" value="1"/>
</dbReference>
<dbReference type="HAMAP" id="MF_04099">
    <property type="entry name" value="BETA_CORONA_SPIKE"/>
    <property type="match status" value="1"/>
</dbReference>
<feature type="disulfide bond" evidence="29">
    <location>
        <begin position="425"/>
        <end position="571"/>
    </location>
</feature>
<evidence type="ECO:0000256" key="2">
    <source>
        <dbReference type="ARBA" id="ARBA00022510"/>
    </source>
</evidence>
<dbReference type="InterPro" id="IPR018548">
    <property type="entry name" value="Spike_S1_RBD_bCoV"/>
</dbReference>
<dbReference type="GO" id="GO:0019031">
    <property type="term" value="C:viral envelope"/>
    <property type="evidence" value="ECO:0007669"/>
    <property type="project" value="UniProtKB-UniRule"/>
</dbReference>
<feature type="short sequence motif" description="KxHxx" evidence="21">
    <location>
        <begin position="1326"/>
        <end position="1330"/>
    </location>
</feature>
<accession>U5LMM7</accession>
<comment type="subunit">
    <text evidence="21">Homotrimer; each monomer consists of a S1 and a S2 subunit. The resulting peplomers protrude from the virus surface as spikes.</text>
</comment>
<keyword evidence="15 21" id="KW-0472">Membrane</keyword>
<evidence type="ECO:0000256" key="17">
    <source>
        <dbReference type="ARBA" id="ARBA00023157"/>
    </source>
</evidence>
<evidence type="ECO:0000256" key="15">
    <source>
        <dbReference type="ARBA" id="ARBA00023136"/>
    </source>
</evidence>
<dbReference type="Pfam" id="PF01601">
    <property type="entry name" value="CoV_S2"/>
    <property type="match status" value="1"/>
</dbReference>
<feature type="site" description="Cleavage" evidence="21">
    <location>
        <begin position="868"/>
        <end position="869"/>
    </location>
</feature>
<dbReference type="Pfam" id="PF16451">
    <property type="entry name" value="bCoV_S1_N"/>
    <property type="match status" value="1"/>
</dbReference>
<evidence type="ECO:0000259" key="25">
    <source>
        <dbReference type="PROSITE" id="PS51923"/>
    </source>
</evidence>
<feature type="domain" description="Coronavirus spike (S) glycoprotein S2 subunit heptad repeat 1 (HR1) region profile" evidence="25">
    <location>
        <begin position="951"/>
        <end position="1056"/>
    </location>
</feature>
<keyword evidence="29" id="KW-0002">3D-structure</keyword>
<name>U5LMM7_9BETC</name>
<reference evidence="29" key="2">
    <citation type="journal article" date="2025" name="Sci. Adv.">
        <title>Structures and receptor binding activities of merbecovirus spike proteins reveal key signatures for human DPP4 adaptation.</title>
        <authorList>
            <person name="Yuan H."/>
            <person name="Wang J."/>
            <person name="Ma Y."/>
            <person name="Li Z."/>
            <person name="Gao X."/>
            <person name="Habib G."/>
            <person name="Liu B."/>
            <person name="Chen J."/>
            <person name="He J."/>
            <person name="Zhou P."/>
            <person name="Shi Z.L."/>
            <person name="Chen X."/>
            <person name="Xiong X."/>
        </authorList>
    </citation>
    <scope>STRUCTURE BY ELECTRON MICROSCOPY (3.00 ANGSTROMS) OF 1-1274</scope>
    <scope>GLYCOSYLATION AT ASN-43; ASN-60; ASN-93; ASN-151; ASN-158; ASN-201; ASN-232; ASN-288; ASN-386; ASN-704; ASN-851; ASN-1129 AND ASN-1191</scope>
    <scope>DISULFIDE BONDS</scope>
</reference>
<dbReference type="SUPFAM" id="SSF143587">
    <property type="entry name" value="SARS receptor-binding domain-like"/>
    <property type="match status" value="1"/>
</dbReference>
<dbReference type="SUPFAM" id="SSF111474">
    <property type="entry name" value="Coronavirus S2 glycoprotein"/>
    <property type="match status" value="2"/>
</dbReference>
<dbReference type="PROSITE" id="PS51922">
    <property type="entry name" value="BCOV_S1_NTD"/>
    <property type="match status" value="1"/>
</dbReference>
<feature type="topological domain" description="Cytoplasmic" evidence="21">
    <location>
        <begin position="1296"/>
        <end position="1330"/>
    </location>
</feature>
<evidence type="ECO:0000313" key="28">
    <source>
        <dbReference type="Proteomes" id="UP000095937"/>
    </source>
</evidence>
<dbReference type="InterPro" id="IPR043614">
    <property type="entry name" value="Spike_S2_CoV_C"/>
</dbReference>
<evidence type="ECO:0000259" key="23">
    <source>
        <dbReference type="PROSITE" id="PS51921"/>
    </source>
</evidence>
<feature type="glycosylation site" description="N-linked (GlcNAc...) asparagine" evidence="29">
    <location>
        <position position="232"/>
    </location>
</feature>
<feature type="disulfide bond" evidence="29">
    <location>
        <begin position="327"/>
        <end position="337"/>
    </location>
</feature>
<dbReference type="InterPro" id="IPR042578">
    <property type="entry name" value="BETA_CORONA_SPIKE"/>
</dbReference>
<feature type="glycosylation site" description="N-linked (GlcNAc...) asparagine" evidence="29">
    <location>
        <position position="386"/>
    </location>
</feature>
<feature type="disulfide bond" evidence="29">
    <location>
        <begin position="607"/>
        <end position="637"/>
    </location>
</feature>
<feature type="domain" description="BetaCoV S1-NTD" evidence="24">
    <location>
        <begin position="18"/>
        <end position="339"/>
    </location>
</feature>
<keyword evidence="14 21" id="KW-0175">Coiled coil</keyword>
<dbReference type="Proteomes" id="UP000095937">
    <property type="component" value="Segment"/>
</dbReference>
<feature type="disulfide bond" evidence="29">
    <location>
        <begin position="494"/>
        <end position="514"/>
    </location>
</feature>
<dbReference type="InterPro" id="IPR044873">
    <property type="entry name" value="Spike_S2_CoV_HR1"/>
</dbReference>
<evidence type="ECO:0000256" key="7">
    <source>
        <dbReference type="ARBA" id="ARBA00022729"/>
    </source>
</evidence>
<dbReference type="GO" id="GO:0044173">
    <property type="term" value="C:host cell endoplasmic reticulum-Golgi intermediate compartment membrane"/>
    <property type="evidence" value="ECO:0007669"/>
    <property type="project" value="UniProtKB-SubCell"/>
</dbReference>
<feature type="glycosylation site" description="N-linked (GlcNAc...) asparagine" evidence="29">
    <location>
        <position position="288"/>
    </location>
</feature>
<comment type="function">
    <text evidence="21">Spike protein S2: mediates fusion of the virion and cellular membranes by acting as a class I viral fusion protein. Under the current model, the protein has at least three conformational states: pre-fusion native state, pre-hairpin intermediate state, and post-fusion hairpin state. During viral and target cell membrane fusion, the coiled coil regions (heptad repeats) assume a trimer-of-hairpins structure, positioning the fusion peptide in close proximity to the C-terminal region of the ectodomain. The formation of this structure appears to drive apposition and subsequent fusion of viral and target cell membranes.</text>
</comment>
<keyword evidence="2 21" id="KW-1170">Fusion of virus membrane with host endosomal membrane</keyword>
<comment type="function">
    <text evidence="21">Spike protein S1: attaches the virion to the cell membrane by interacting with host receptor, initiating the infection.</text>
</comment>
<evidence type="ECO:0000256" key="18">
    <source>
        <dbReference type="ARBA" id="ARBA00023180"/>
    </source>
</evidence>
<dbReference type="SMR" id="U5LMM7"/>
<feature type="glycosylation site" description="N-linked (GlcNAc...) asparagine" evidence="29">
    <location>
        <position position="1129"/>
    </location>
</feature>
<dbReference type="CDD" id="cd21479">
    <property type="entry name" value="MERS-like_CoV_Spike_S1_RBD"/>
    <property type="match status" value="1"/>
</dbReference>
<gene>
    <name evidence="21" type="primary">S</name>
</gene>
<evidence type="ECO:0000256" key="5">
    <source>
        <dbReference type="ARBA" id="ARBA00022595"/>
    </source>
</evidence>
<feature type="glycosylation site" description="N-linked (GlcNAc...) asparagine" evidence="29">
    <location>
        <position position="704"/>
    </location>
</feature>
<keyword evidence="12 21" id="KW-1133">Transmembrane helix</keyword>
<sequence length="1330" mass="147528">MIRSACLLMCLLMFIKATPSEGTCISVDMQPSYFIKNWSMPINMSKADGVLYPVGRTYSNITITLEGLFPHQADRGDMYVYSQSHKGRPFISNYSLVTNDFGNGIVIRIGSAANKTGSPIISNIASNFQIMKKLYPALLFGSAVGKFPANNKTGAYFNHSLVILPEKCGTVITALYCVLEPKNDTNCTGSSGYVSYVLFENFSCDATTDGNLKNSLQQWFNIKDCLFEKNYNVTDDEREEWFGIIQDQQGVHLYTSRKNGYSNNMFLFATLPIYDQILYYTVMPRSINASNYASYHAFSAFYIYKLHKINYMVDFDVNGYITRAVDCGYNDYTQLQCSYGQFDMDSGVYSASYFNARSRGYYYEAAELTECDLDVLFKNDAPIIANYSRRVFTNCNYNLTKLLSLVQVDEFVCHKTTPEALATGCYSSLTVDWFALPFSMKSTLAIGSAEAISMFNYNQDYSNPTCRIHAAVTANVSTALNFTANANYAYISRCQGVDGKPILLQPGQMTNIACRSGVLARPSDADYFGYSFQGRNYYLGRKSYKPKTDEGDVQMVYVITPKYDKGPDTVCPLKDMGAASSSLDGLLGQCIDYDIHGVVGRGVFQVCNTTGIASQIFVYDGFGNIIGFHSKNGTYYCMAPCVSVPVSVIYDKSSDVHATLYSSVECNHIKSVATVFSRQTESKLRSSDNGLLQTAVGCVIGFRNTSDTVEDCTLPLGQSLCAKPPSFSSRSTNVNNTFALVHMLFQNPLKVSVLNSTEFQVSIPQNFSFGITEEFIETSIQKVTVDCKQYVCNGFERCEQLLVQYGQFCSKINQALHGVNLRQDDATKSLFEDIKVPQSVPLMTSLTGDYNLSLFEAPNIGSGNNNYRSALEDLLFDKVTLSDPGYMKGYDECMKKGPPSARDLICAQYVSGYKVLPPLYDANMEAMYTASLTGSIAGSFWTGGLSSAAALPFAQSMFYRMNGIGITQNVLMKNQREIANKFNQALGAMQTGFTATNQAFQKVQDVVNANAQALSKLASELANTFGAISASIGDILKRLDVLEQEVQIDRLINGRLTSLNAFVSQQLVRSEAAARSSQLAKEKINECVKAQSTRSGFCGQGTHIVSFVINAPNGFYFIHVGYHPQDYVNQTAAYGLCDSSSKKCIAAKNGYFVKNDSDSGSWSYTGSSFYQPEPITTFNSRFVEPEVTFQNLSNNLPPPLLSNNTDITFEDELEEFYKNITSEIPNFGSLSQINTTMLNLSQEMSTLQQVVKDLNNSYIELKELGNHTYYQKWPWYVWLGFIAGLLALALCLFFILCCTGCGTSCLGKISCTRCCDKYDDFEMPDKVHIH</sequence>
<feature type="disulfide bond" evidence="29">
    <location>
        <begin position="712"/>
        <end position="721"/>
    </location>
</feature>
<evidence type="ECO:0000256" key="14">
    <source>
        <dbReference type="ARBA" id="ARBA00023054"/>
    </source>
</evidence>
<feature type="disulfide bond" evidence="29">
    <location>
        <begin position="1137"/>
        <end position="1144"/>
    </location>
</feature>
<organism evidence="27 28">
    <name type="scientific">Betacoronavirus Erinaceus/VMC/DEU/2012</name>
    <dbReference type="NCBI Taxonomy" id="1385427"/>
    <lineage>
        <taxon>Viruses</taxon>
        <taxon>Riboviria</taxon>
        <taxon>Orthornavirae</taxon>
        <taxon>Pisuviricota</taxon>
        <taxon>Pisoniviricetes</taxon>
        <taxon>Nidovirales</taxon>
        <taxon>Cornidovirineae</taxon>
        <taxon>Coronaviridae</taxon>
        <taxon>Orthocoronavirinae</taxon>
        <taxon>Betacoronavirus</taxon>
        <taxon>Merbecovirus</taxon>
        <taxon>Betacoronavirus erinacei</taxon>
        <taxon>Hedgehog coronavirus 1</taxon>
    </lineage>
</organism>
<feature type="region of interest" description="Fusion peptide 1" evidence="21">
    <location>
        <begin position="869"/>
        <end position="890"/>
    </location>
</feature>
<dbReference type="InterPro" id="IPR043002">
    <property type="entry name" value="Spike_N_sf"/>
</dbReference>
<keyword evidence="17 21" id="KW-1015">Disulfide bond</keyword>
<evidence type="ECO:0000256" key="1">
    <source>
        <dbReference type="ARBA" id="ARBA00022506"/>
    </source>
</evidence>
<feature type="glycosylation site" description="N-linked (GlcNAc...) asparagine" evidence="29">
    <location>
        <position position="43"/>
    </location>
</feature>
<dbReference type="PROSITE" id="PS51924">
    <property type="entry name" value="COV_S2_HR2"/>
    <property type="match status" value="1"/>
</dbReference>
<dbReference type="GO" id="GO:0055036">
    <property type="term" value="C:virion membrane"/>
    <property type="evidence" value="ECO:0007669"/>
    <property type="project" value="UniProtKB-SubCell"/>
</dbReference>
<feature type="glycosylation site" description="N-linked (GlcNAc...) asparagine" evidence="29">
    <location>
        <position position="1191"/>
    </location>
</feature>
<keyword evidence="3 21" id="KW-1032">Host cell membrane</keyword>
<feature type="disulfide bond" evidence="29">
    <location>
        <begin position="24"/>
        <end position="187"/>
    </location>
</feature>
<keyword evidence="6 21" id="KW-0812">Transmembrane</keyword>
<evidence type="ECO:0000256" key="8">
    <source>
        <dbReference type="ARBA" id="ARBA00022804"/>
    </source>
</evidence>
<dbReference type="Pfam" id="PF19214">
    <property type="entry name" value="CoV_S2_C"/>
    <property type="match status" value="1"/>
</dbReference>
<keyword evidence="7 21" id="KW-0732">Signal</keyword>
<feature type="domain" description="BetaCoV S1-CTD" evidence="23">
    <location>
        <begin position="369"/>
        <end position="573"/>
    </location>
</feature>
<feature type="disulfide bond" evidence="21 29">
    <location>
        <begin position="413"/>
        <end position="466"/>
    </location>
</feature>
<feature type="coiled-coil region" evidence="21">
    <location>
        <begin position="1236"/>
        <end position="1264"/>
    </location>
</feature>
<keyword evidence="4 21" id="KW-0945">Host-virus interaction</keyword>
<reference evidence="27 28" key="1">
    <citation type="journal article" date="2014" name="J. Virol.">
        <title>Characterization of a novel betacoronavirus related to middle East respiratory syndrome coronavirus in European hedgehogs.</title>
        <authorList>
            <person name="Corman V.M."/>
            <person name="Kallies R."/>
            <person name="Philipps H."/>
            <person name="Gopner G."/>
            <person name="Muller M.A."/>
            <person name="Eckerle I."/>
            <person name="Brunink S."/>
            <person name="Drosten C."/>
            <person name="Drexler J.F."/>
        </authorList>
    </citation>
    <scope>NUCLEOTIDE SEQUENCE [LARGE SCALE GENOMIC DNA]</scope>
    <source>
        <strain evidence="27">ErinaceusCoV/2012-216/GER/2012</strain>
    </source>
</reference>
<dbReference type="Gene3D" id="2.20.210.30">
    <property type="match status" value="1"/>
</dbReference>
<keyword evidence="19 21" id="KW-0449">Lipoprotein</keyword>
<evidence type="ECO:0000256" key="22">
    <source>
        <dbReference type="SAM" id="Phobius"/>
    </source>
</evidence>
<dbReference type="InterPro" id="IPR044874">
    <property type="entry name" value="Spike_S2_CoV_HR2"/>
</dbReference>
<dbReference type="GO" id="GO:0039654">
    <property type="term" value="P:fusion of virus membrane with host endosome membrane"/>
    <property type="evidence" value="ECO:0007669"/>
    <property type="project" value="UniProtKB-UniRule"/>
</dbReference>
<feature type="glycosylation site" description="N-linked (GlcNAc...) asparagine" evidence="29">
    <location>
        <position position="851"/>
    </location>
</feature>
<feature type="glycosylation site" description="N-linked (GlcNAc...) asparagine" evidence="29">
    <location>
        <position position="201"/>
    </location>
</feature>
<keyword evidence="1 21" id="KW-1168">Fusion of virus membrane with host membrane</keyword>
<comment type="PTM">
    <text evidence="21">Specific enzymatic cleavages in vivo yield mature proteins. The precursor is processed into S1 and S2 by host cell furin or another cellular protease to yield the mature S1 and S2 proteins. Additionally, a second cleavage leads to the release of a fusion peptide after viral attachment to host cell receptor.</text>
</comment>
<dbReference type="GO" id="GO:0075509">
    <property type="term" value="P:endocytosis involved in viral entry into host cell"/>
    <property type="evidence" value="ECO:0007669"/>
    <property type="project" value="UniProtKB-UniRule"/>
</dbReference>
<evidence type="ECO:0000256" key="11">
    <source>
        <dbReference type="ARBA" id="ARBA00022879"/>
    </source>
</evidence>
<evidence type="ECO:0000256" key="3">
    <source>
        <dbReference type="ARBA" id="ARBA00022511"/>
    </source>
</evidence>
<feature type="glycosylation site" description="N-linked (GlcNAc...) asparagine" evidence="29">
    <location>
        <position position="60"/>
    </location>
</feature>
<keyword evidence="18 21" id="KW-0325">Glycoprotein</keyword>
<dbReference type="InterPro" id="IPR036326">
    <property type="entry name" value="Spike_S1_RBD_sf_bCoV"/>
</dbReference>
<feature type="disulfide bond" evidence="29">
    <location>
        <begin position="371"/>
        <end position="395"/>
    </location>
</feature>
<feature type="region of interest" description="Heptad repeat 2" evidence="21">
    <location>
        <begin position="1224"/>
        <end position="1263"/>
    </location>
</feature>
<keyword evidence="16 21" id="KW-0564">Palmitate</keyword>
<keyword evidence="9 21" id="KW-0946">Virion</keyword>
<dbReference type="PDB" id="9JMG">
    <property type="method" value="EM"/>
    <property type="resolution" value="3.00 A"/>
    <property type="chains" value="A/B/C=1-1274"/>
</dbReference>
<evidence type="ECO:0000313" key="27">
    <source>
        <dbReference type="EMBL" id="AGX27810.1"/>
    </source>
</evidence>
<evidence type="ECO:0000256" key="4">
    <source>
        <dbReference type="ARBA" id="ARBA00022581"/>
    </source>
</evidence>
<feature type="disulfide bond" evidence="29">
    <location>
        <begin position="787"/>
        <end position="809"/>
    </location>
</feature>
<feature type="transmembrane region" description="Helical" evidence="22">
    <location>
        <begin position="1275"/>
        <end position="1298"/>
    </location>
</feature>
<keyword evidence="5 21" id="KW-1162">Viral penetration into host cytoplasm</keyword>
<feature type="chain" id="PRO_5029072139" description="Spike protein S2'" evidence="21">
    <location>
        <begin position="869"/>
        <end position="1330"/>
    </location>
</feature>
<feature type="disulfide bond" evidence="29">
    <location>
        <begin position="1087"/>
        <end position="1098"/>
    </location>
</feature>
<feature type="disulfide bond" evidence="29">
    <location>
        <begin position="792"/>
        <end position="798"/>
    </location>
</feature>
<evidence type="ECO:0000256" key="6">
    <source>
        <dbReference type="ARBA" id="ARBA00022692"/>
    </source>
</evidence>
<feature type="glycosylation site" description="N-linked (GlcNAc...) asparagine" evidence="29">
    <location>
        <position position="93"/>
    </location>
</feature>
<feature type="domain" description="Coronavirus spike (S) glycoprotein S2 subunit heptad repeat 2 (HR2) region profile" evidence="26">
    <location>
        <begin position="1204"/>
        <end position="1286"/>
    </location>
</feature>
<feature type="glycosylation site" description="N-linked (GlcNAc...) asparagine" evidence="29">
    <location>
        <position position="158"/>
    </location>
</feature>
<dbReference type="InterPro" id="IPR044364">
    <property type="entry name" value="Spike_S1_RBD_HKU5-like"/>
</dbReference>
<evidence type="ECO:0007829" key="29">
    <source>
        <dbReference type="PDB" id="9JMG"/>
    </source>
</evidence>
<dbReference type="InterPro" id="IPR002552">
    <property type="entry name" value="Spike_S2_CoV"/>
</dbReference>
<comment type="domain">
    <text evidence="21">Fusion peptide 1 (FP1) and fusion peptide 2 (FP2) function cooperatively and have a membrane-ordering effect on lipid headgroups and shallow hydrophobic regions of target bilayers. They are considered as two domains of an extended, bipartite FP. The membrane-ordering activity is calcium-dependent and also dependent on correct folding, which is maintained by an internal disulfide bond in FP2.</text>
</comment>
<dbReference type="GO" id="GO:0019064">
    <property type="term" value="P:fusion of virus membrane with host plasma membrane"/>
    <property type="evidence" value="ECO:0007669"/>
    <property type="project" value="UniProtKB-UniRule"/>
</dbReference>
<dbReference type="InterPro" id="IPR032500">
    <property type="entry name" value="bCoV_S1_N"/>
</dbReference>
<comment type="PTM">
    <text evidence="21">The cytoplasmic Cys-rich domain is palmitoylated. Spike glycoprotein is digested within host endosomes.</text>
</comment>
<dbReference type="GO" id="GO:0016020">
    <property type="term" value="C:membrane"/>
    <property type="evidence" value="ECO:0007669"/>
    <property type="project" value="UniProtKB-UniRule"/>
</dbReference>
<protein>
    <recommendedName>
        <fullName evidence="21">Spike glycoprotein</fullName>
        <shortName evidence="21">S glycoprotein</shortName>
    </recommendedName>
    <alternativeName>
        <fullName evidence="21">E2</fullName>
    </alternativeName>
    <alternativeName>
        <fullName evidence="21">Peplomer protein</fullName>
    </alternativeName>
    <component>
        <recommendedName>
            <fullName evidence="21">Spike protein S1</fullName>
        </recommendedName>
    </component>
    <component>
        <recommendedName>
            <fullName evidence="21">Spike protein S2</fullName>
        </recommendedName>
    </component>
    <component>
        <recommendedName>
            <fullName evidence="21">Spike protein S2'</fullName>
        </recommendedName>
    </component>
</protein>
<dbReference type="PROSITE" id="PS51923">
    <property type="entry name" value="COV_S2_HR1"/>
    <property type="match status" value="1"/>
</dbReference>
<dbReference type="Gene3D" id="1.20.5.300">
    <property type="match status" value="2"/>
</dbReference>
<dbReference type="CDD" id="cd21626">
    <property type="entry name" value="MERS-CoV-like_Spike_S1_NTD"/>
    <property type="match status" value="1"/>
</dbReference>
<dbReference type="PROSITE" id="PS51921">
    <property type="entry name" value="BCOV_S1_CTD"/>
    <property type="match status" value="1"/>
</dbReference>
<keyword evidence="8 21" id="KW-1161">Viral attachment to host cell</keyword>
<comment type="function">
    <text evidence="21">Spike protein S2': Acts as a viral fusion peptide which is unmasked following S2 cleavage occurring upon virus endocytosis.</text>
</comment>
<evidence type="ECO:0000256" key="21">
    <source>
        <dbReference type="HAMAP-Rule" id="MF_04099"/>
    </source>
</evidence>
<dbReference type="EMBL" id="KC545386">
    <property type="protein sequence ID" value="AGX27810.1"/>
    <property type="molecule type" value="Genomic_RNA"/>
</dbReference>
<keyword evidence="13 21" id="KW-0843">Virulence</keyword>
<evidence type="ECO:0000256" key="20">
    <source>
        <dbReference type="ARBA" id="ARBA00023296"/>
    </source>
</evidence>
<feature type="disulfide bond" evidence="29">
    <location>
        <begin position="893"/>
        <end position="906"/>
    </location>
</feature>
<keyword evidence="20 21" id="KW-1160">Virus entry into host cell</keyword>
<comment type="similarity">
    <text evidence="21">Belongs to the betacoronaviruses spike protein family.</text>
</comment>
<evidence type="ECO:0000256" key="13">
    <source>
        <dbReference type="ARBA" id="ARBA00023026"/>
    </source>
</evidence>
<keyword evidence="10 21" id="KW-1043">Host membrane</keyword>
<feature type="coiled-coil region" evidence="21">
    <location>
        <begin position="1004"/>
        <end position="1048"/>
    </location>
</feature>
<evidence type="ECO:0000259" key="26">
    <source>
        <dbReference type="PROSITE" id="PS51924"/>
    </source>
</evidence>
<evidence type="ECO:0000256" key="10">
    <source>
        <dbReference type="ARBA" id="ARBA00022870"/>
    </source>
</evidence>
<evidence type="ECO:0000259" key="24">
    <source>
        <dbReference type="PROSITE" id="PS51922"/>
    </source>
</evidence>